<comment type="similarity">
    <text evidence="2">Belongs to the band 7/mec-2 family.</text>
</comment>
<dbReference type="RefSeq" id="WP_100785664.1">
    <property type="nucleotide sequence ID" value="NZ_NPDU01000001.1"/>
</dbReference>
<reference evidence="6 7" key="1">
    <citation type="submission" date="2017-07" db="EMBL/GenBank/DDBJ databases">
        <title>Leptospira spp. isolated from tropical soils.</title>
        <authorList>
            <person name="Thibeaux R."/>
            <person name="Iraola G."/>
            <person name="Ferres I."/>
            <person name="Bierque E."/>
            <person name="Girault D."/>
            <person name="Soupe-Gilbert M.-E."/>
            <person name="Picardeau M."/>
            <person name="Goarant C."/>
        </authorList>
    </citation>
    <scope>NUCLEOTIDE SEQUENCE [LARGE SCALE GENOMIC DNA]</scope>
    <source>
        <strain evidence="4 7">FH2-B-C1</strain>
        <strain evidence="5 6">FH2-B-D1</strain>
    </source>
</reference>
<evidence type="ECO:0000313" key="6">
    <source>
        <dbReference type="Proteomes" id="UP000232149"/>
    </source>
</evidence>
<dbReference type="AlphaFoldDB" id="A0A2M9YNS7"/>
<dbReference type="SUPFAM" id="SSF117892">
    <property type="entry name" value="Band 7/SPFH domain"/>
    <property type="match status" value="1"/>
</dbReference>
<dbReference type="EMBL" id="NPDU01000001">
    <property type="protein sequence ID" value="PJZ64004.1"/>
    <property type="molecule type" value="Genomic_DNA"/>
</dbReference>
<protein>
    <submittedName>
        <fullName evidence="4">Peptidase</fullName>
    </submittedName>
</protein>
<dbReference type="PANTHER" id="PTHR10264">
    <property type="entry name" value="BAND 7 PROTEIN-RELATED"/>
    <property type="match status" value="1"/>
</dbReference>
<dbReference type="GO" id="GO:0005886">
    <property type="term" value="C:plasma membrane"/>
    <property type="evidence" value="ECO:0007669"/>
    <property type="project" value="InterPro"/>
</dbReference>
<comment type="caution">
    <text evidence="4">The sequence shown here is derived from an EMBL/GenBank/DDBJ whole genome shotgun (WGS) entry which is preliminary data.</text>
</comment>
<dbReference type="InterPro" id="IPR001107">
    <property type="entry name" value="Band_7"/>
</dbReference>
<evidence type="ECO:0000313" key="7">
    <source>
        <dbReference type="Proteomes" id="UP000232188"/>
    </source>
</evidence>
<evidence type="ECO:0000256" key="2">
    <source>
        <dbReference type="ARBA" id="ARBA00008164"/>
    </source>
</evidence>
<dbReference type="Proteomes" id="UP000232149">
    <property type="component" value="Unassembled WGS sequence"/>
</dbReference>
<evidence type="ECO:0000313" key="4">
    <source>
        <dbReference type="EMBL" id="PJZ53187.1"/>
    </source>
</evidence>
<dbReference type="Proteomes" id="UP000232188">
    <property type="component" value="Unassembled WGS sequence"/>
</dbReference>
<evidence type="ECO:0000313" key="5">
    <source>
        <dbReference type="EMBL" id="PJZ64004.1"/>
    </source>
</evidence>
<dbReference type="Gene3D" id="3.30.479.30">
    <property type="entry name" value="Band 7 domain"/>
    <property type="match status" value="1"/>
</dbReference>
<dbReference type="SMART" id="SM00244">
    <property type="entry name" value="PHB"/>
    <property type="match status" value="1"/>
</dbReference>
<comment type="subcellular location">
    <subcellularLocation>
        <location evidence="1">Membrane</location>
        <topology evidence="1">Single-pass membrane protein</topology>
    </subcellularLocation>
</comment>
<evidence type="ECO:0000256" key="1">
    <source>
        <dbReference type="ARBA" id="ARBA00004167"/>
    </source>
</evidence>
<dbReference type="InterPro" id="IPR043202">
    <property type="entry name" value="Band-7_stomatin-like"/>
</dbReference>
<dbReference type="InterPro" id="IPR036013">
    <property type="entry name" value="Band_7/SPFH_dom_sf"/>
</dbReference>
<sequence length="370" mass="42637">MKIRKDQRGLLFKEGEYVKFLPPGKYFTFLDSYIEVHHILNPFRSNFDFAFFRNDPILMKELEVIDLKDNEIALHFEDEKFKSVLKTGVHAFWKGIKKTSFIKVDLDNPFVEEGIDRSILMKQEVKDLVASYAVESYQKGLLLIENSFVKTLDPGNYFFWKGTKSISVIKADLRQLQTEITGQEIMSKDKIPLRLNFVCQYKITDPIQCLVEIKDYESQLYIHLQLVLREYVGSLTLDEILSKKEEIGSYVTEKIKTSMPSMGLEIIFGGVKDVILPGEIKDILNQVLIAEKKAQANVIMRREETASTRSLLNTAKLMEENATLYKLKELEYVERISEKISQITLTGGIQLIDQLKGLLLPGKEDTQKKS</sequence>
<organism evidence="4 7">
    <name type="scientific">Leptospira adleri</name>
    <dbReference type="NCBI Taxonomy" id="2023186"/>
    <lineage>
        <taxon>Bacteria</taxon>
        <taxon>Pseudomonadati</taxon>
        <taxon>Spirochaetota</taxon>
        <taxon>Spirochaetia</taxon>
        <taxon>Leptospirales</taxon>
        <taxon>Leptospiraceae</taxon>
        <taxon>Leptospira</taxon>
    </lineage>
</organism>
<name>A0A2M9YNS7_9LEPT</name>
<proteinExistence type="inferred from homology"/>
<dbReference type="EMBL" id="NPDV01000008">
    <property type="protein sequence ID" value="PJZ53187.1"/>
    <property type="molecule type" value="Genomic_DNA"/>
</dbReference>
<dbReference type="PANTHER" id="PTHR10264:SF83">
    <property type="entry name" value="BLL5629 PROTEIN"/>
    <property type="match status" value="1"/>
</dbReference>
<keyword evidence="6" id="KW-1185">Reference proteome</keyword>
<evidence type="ECO:0000259" key="3">
    <source>
        <dbReference type="SMART" id="SM00244"/>
    </source>
</evidence>
<feature type="domain" description="Band 7" evidence="3">
    <location>
        <begin position="129"/>
        <end position="288"/>
    </location>
</feature>
<dbReference type="CDD" id="cd13438">
    <property type="entry name" value="SPFH_eoslipins_u2"/>
    <property type="match status" value="1"/>
</dbReference>
<dbReference type="Pfam" id="PF01145">
    <property type="entry name" value="Band_7"/>
    <property type="match status" value="1"/>
</dbReference>
<accession>A0A2M9YNS7</accession>
<gene>
    <name evidence="5" type="ORF">CH376_00855</name>
    <name evidence="4" type="ORF">CH380_10255</name>
</gene>